<dbReference type="InterPro" id="IPR015655">
    <property type="entry name" value="PP2C"/>
</dbReference>
<dbReference type="Gene3D" id="3.60.40.10">
    <property type="entry name" value="PPM-type phosphatase domain"/>
    <property type="match status" value="1"/>
</dbReference>
<evidence type="ECO:0000256" key="8">
    <source>
        <dbReference type="ARBA" id="ARBA00048336"/>
    </source>
</evidence>
<evidence type="ECO:0000313" key="10">
    <source>
        <dbReference type="EMBL" id="GIN61482.1"/>
    </source>
</evidence>
<proteinExistence type="predicted"/>
<keyword evidence="3" id="KW-0479">Metal-binding</keyword>
<organism evidence="10 11">
    <name type="scientific">Robertmurraya siralis</name>
    <dbReference type="NCBI Taxonomy" id="77777"/>
    <lineage>
        <taxon>Bacteria</taxon>
        <taxon>Bacillati</taxon>
        <taxon>Bacillota</taxon>
        <taxon>Bacilli</taxon>
        <taxon>Bacillales</taxon>
        <taxon>Bacillaceae</taxon>
        <taxon>Robertmurraya</taxon>
    </lineage>
</organism>
<dbReference type="GO" id="GO:0046872">
    <property type="term" value="F:metal ion binding"/>
    <property type="evidence" value="ECO:0007669"/>
    <property type="project" value="UniProtKB-KW"/>
</dbReference>
<dbReference type="NCBIfam" id="NF033484">
    <property type="entry name" value="Stp1_PP2C_phos"/>
    <property type="match status" value="1"/>
</dbReference>
<evidence type="ECO:0000256" key="7">
    <source>
        <dbReference type="ARBA" id="ARBA00047761"/>
    </source>
</evidence>
<protein>
    <recommendedName>
        <fullName evidence="2">protein-serine/threonine phosphatase</fullName>
        <ecNumber evidence="2">3.1.3.16</ecNumber>
    </recommendedName>
</protein>
<comment type="catalytic activity">
    <reaction evidence="8">
        <text>O-phospho-L-threonyl-[protein] + H2O = L-threonyl-[protein] + phosphate</text>
        <dbReference type="Rhea" id="RHEA:47004"/>
        <dbReference type="Rhea" id="RHEA-COMP:11060"/>
        <dbReference type="Rhea" id="RHEA-COMP:11605"/>
        <dbReference type="ChEBI" id="CHEBI:15377"/>
        <dbReference type="ChEBI" id="CHEBI:30013"/>
        <dbReference type="ChEBI" id="CHEBI:43474"/>
        <dbReference type="ChEBI" id="CHEBI:61977"/>
        <dbReference type="EC" id="3.1.3.16"/>
    </reaction>
</comment>
<evidence type="ECO:0000256" key="4">
    <source>
        <dbReference type="ARBA" id="ARBA00022801"/>
    </source>
</evidence>
<dbReference type="EC" id="3.1.3.16" evidence="2"/>
<dbReference type="FunFam" id="3.60.40.10:FF:000002">
    <property type="entry name" value="Serine/threonine phosphatase stp"/>
    <property type="match status" value="1"/>
</dbReference>
<comment type="caution">
    <text evidence="10">The sequence shown here is derived from an EMBL/GenBank/DDBJ whole genome shotgun (WGS) entry which is preliminary data.</text>
</comment>
<evidence type="ECO:0000256" key="5">
    <source>
        <dbReference type="ARBA" id="ARBA00022912"/>
    </source>
</evidence>
<dbReference type="InterPro" id="IPR001932">
    <property type="entry name" value="PPM-type_phosphatase-like_dom"/>
</dbReference>
<name>A0A919WGT1_9BACI</name>
<dbReference type="PANTHER" id="PTHR47992">
    <property type="entry name" value="PROTEIN PHOSPHATASE"/>
    <property type="match status" value="1"/>
</dbReference>
<keyword evidence="4" id="KW-0378">Hydrolase</keyword>
<dbReference type="Pfam" id="PF13672">
    <property type="entry name" value="PP2C_2"/>
    <property type="match status" value="1"/>
</dbReference>
<dbReference type="EMBL" id="BORC01000002">
    <property type="protein sequence ID" value="GIN61482.1"/>
    <property type="molecule type" value="Genomic_DNA"/>
</dbReference>
<gene>
    <name evidence="10" type="ORF">J27TS8_14750</name>
</gene>
<accession>A0A919WGT1</accession>
<evidence type="ECO:0000256" key="1">
    <source>
        <dbReference type="ARBA" id="ARBA00001936"/>
    </source>
</evidence>
<dbReference type="AlphaFoldDB" id="A0A919WGT1"/>
<dbReference type="GO" id="GO:0004722">
    <property type="term" value="F:protein serine/threonine phosphatase activity"/>
    <property type="evidence" value="ECO:0007669"/>
    <property type="project" value="UniProtKB-EC"/>
</dbReference>
<keyword evidence="5" id="KW-0904">Protein phosphatase</keyword>
<dbReference type="InterPro" id="IPR036457">
    <property type="entry name" value="PPM-type-like_dom_sf"/>
</dbReference>
<evidence type="ECO:0000313" key="11">
    <source>
        <dbReference type="Proteomes" id="UP000682111"/>
    </source>
</evidence>
<dbReference type="Proteomes" id="UP000682111">
    <property type="component" value="Unassembled WGS sequence"/>
</dbReference>
<dbReference type="PROSITE" id="PS51746">
    <property type="entry name" value="PPM_2"/>
    <property type="match status" value="1"/>
</dbReference>
<sequence length="253" mass="27936">MTGKVKSIFMTDKGRVRQNNEDNGGVFENKNGQHLAIVADGMGGHRAGDVASELAVTSLQALWEQAEEIATADQAESWLRTNIVKVNNKIFEHAQANKECDGMGTTIEAVIVTELFTTIAHVGDSRSYILNSSGFQQLTEDHTLVNELVRTGQISEEDAEHHPRKNVILRALGTELDVKIDLKTIMFEEEDYLLLCSDGLSNKVSNDEMKRILKGEEAIEEKATTLVNLANENGGEDNITLVILEFDQGHERG</sequence>
<dbReference type="SUPFAM" id="SSF81606">
    <property type="entry name" value="PP2C-like"/>
    <property type="match status" value="1"/>
</dbReference>
<comment type="cofactor">
    <cofactor evidence="1">
        <name>Mn(2+)</name>
        <dbReference type="ChEBI" id="CHEBI:29035"/>
    </cofactor>
</comment>
<dbReference type="SMART" id="SM00332">
    <property type="entry name" value="PP2Cc"/>
    <property type="match status" value="1"/>
</dbReference>
<keyword evidence="11" id="KW-1185">Reference proteome</keyword>
<comment type="catalytic activity">
    <reaction evidence="7">
        <text>O-phospho-L-seryl-[protein] + H2O = L-seryl-[protein] + phosphate</text>
        <dbReference type="Rhea" id="RHEA:20629"/>
        <dbReference type="Rhea" id="RHEA-COMP:9863"/>
        <dbReference type="Rhea" id="RHEA-COMP:11604"/>
        <dbReference type="ChEBI" id="CHEBI:15377"/>
        <dbReference type="ChEBI" id="CHEBI:29999"/>
        <dbReference type="ChEBI" id="CHEBI:43474"/>
        <dbReference type="ChEBI" id="CHEBI:83421"/>
        <dbReference type="EC" id="3.1.3.16"/>
    </reaction>
</comment>
<evidence type="ECO:0000259" key="9">
    <source>
        <dbReference type="PROSITE" id="PS51746"/>
    </source>
</evidence>
<feature type="domain" description="PPM-type phosphatase" evidence="9">
    <location>
        <begin position="6"/>
        <end position="246"/>
    </location>
</feature>
<dbReference type="CDD" id="cd00143">
    <property type="entry name" value="PP2Cc"/>
    <property type="match status" value="1"/>
</dbReference>
<evidence type="ECO:0000256" key="6">
    <source>
        <dbReference type="ARBA" id="ARBA00023211"/>
    </source>
</evidence>
<keyword evidence="6" id="KW-0464">Manganese</keyword>
<evidence type="ECO:0000256" key="3">
    <source>
        <dbReference type="ARBA" id="ARBA00022723"/>
    </source>
</evidence>
<dbReference type="SMART" id="SM00331">
    <property type="entry name" value="PP2C_SIG"/>
    <property type="match status" value="1"/>
</dbReference>
<reference evidence="10" key="1">
    <citation type="submission" date="2021-03" db="EMBL/GenBank/DDBJ databases">
        <title>Antimicrobial resistance genes in bacteria isolated from Japanese honey, and their potential for conferring macrolide and lincosamide resistance in the American foulbrood pathogen Paenibacillus larvae.</title>
        <authorList>
            <person name="Okamoto M."/>
            <person name="Kumagai M."/>
            <person name="Kanamori H."/>
            <person name="Takamatsu D."/>
        </authorList>
    </citation>
    <scope>NUCLEOTIDE SEQUENCE</scope>
    <source>
        <strain evidence="10">J27TS8</strain>
    </source>
</reference>
<evidence type="ECO:0000256" key="2">
    <source>
        <dbReference type="ARBA" id="ARBA00013081"/>
    </source>
</evidence>